<dbReference type="PROSITE" id="PS51186">
    <property type="entry name" value="GNAT"/>
    <property type="match status" value="1"/>
</dbReference>
<proteinExistence type="predicted"/>
<gene>
    <name evidence="2" type="ORF">EIP75_17095</name>
</gene>
<dbReference type="RefSeq" id="WP_125244503.1">
    <property type="nucleotide sequence ID" value="NZ_RSED01000015.1"/>
</dbReference>
<dbReference type="GO" id="GO:0016747">
    <property type="term" value="F:acyltransferase activity, transferring groups other than amino-acyl groups"/>
    <property type="evidence" value="ECO:0007669"/>
    <property type="project" value="InterPro"/>
</dbReference>
<dbReference type="PANTHER" id="PTHR43610:SF1">
    <property type="entry name" value="N-ACETYLTRANSFERASE DOMAIN-CONTAINING PROTEIN"/>
    <property type="match status" value="1"/>
</dbReference>
<protein>
    <submittedName>
        <fullName evidence="2">N-acetyltransferase</fullName>
    </submittedName>
</protein>
<dbReference type="Gene3D" id="3.40.630.30">
    <property type="match status" value="1"/>
</dbReference>
<dbReference type="OrthoDB" id="5295305at2"/>
<dbReference type="Pfam" id="PF13302">
    <property type="entry name" value="Acetyltransf_3"/>
    <property type="match status" value="1"/>
</dbReference>
<dbReference type="Proteomes" id="UP000269265">
    <property type="component" value="Unassembled WGS sequence"/>
</dbReference>
<dbReference type="EMBL" id="RSED01000015">
    <property type="protein sequence ID" value="RRS03040.1"/>
    <property type="molecule type" value="Genomic_DNA"/>
</dbReference>
<dbReference type="SUPFAM" id="SSF55729">
    <property type="entry name" value="Acyl-CoA N-acyltransferases (Nat)"/>
    <property type="match status" value="1"/>
</dbReference>
<keyword evidence="3" id="KW-1185">Reference proteome</keyword>
<reference evidence="2 3" key="1">
    <citation type="submission" date="2018-12" db="EMBL/GenBank/DDBJ databases">
        <title>The whole draft genome of Aquabacterium sp. SJQ9.</title>
        <authorList>
            <person name="Sun L."/>
            <person name="Gao X."/>
            <person name="Chen W."/>
            <person name="Huang K."/>
        </authorList>
    </citation>
    <scope>NUCLEOTIDE SEQUENCE [LARGE SCALE GENOMIC DNA]</scope>
    <source>
        <strain evidence="2 3">SJQ9</strain>
    </source>
</reference>
<comment type="caution">
    <text evidence="2">The sequence shown here is derived from an EMBL/GenBank/DDBJ whole genome shotgun (WGS) entry which is preliminary data.</text>
</comment>
<name>A0A3R8S196_9BURK</name>
<evidence type="ECO:0000313" key="3">
    <source>
        <dbReference type="Proteomes" id="UP000269265"/>
    </source>
</evidence>
<organism evidence="2 3">
    <name type="scientific">Aquabacterium soli</name>
    <dbReference type="NCBI Taxonomy" id="2493092"/>
    <lineage>
        <taxon>Bacteria</taxon>
        <taxon>Pseudomonadati</taxon>
        <taxon>Pseudomonadota</taxon>
        <taxon>Betaproteobacteria</taxon>
        <taxon>Burkholderiales</taxon>
        <taxon>Aquabacterium</taxon>
    </lineage>
</organism>
<dbReference type="PANTHER" id="PTHR43610">
    <property type="entry name" value="BLL6696 PROTEIN"/>
    <property type="match status" value="1"/>
</dbReference>
<keyword evidence="2" id="KW-0808">Transferase</keyword>
<sequence>MSHSVPTLSGQRIVLRPLLASDADALVEAAADGELWSLPFTVVPSAATVQAYIARALDGQRQGHVMPFVTTLRDTGQVIGSSRFWKIDRDNRKLEIGHTWLARSWQRSFANTEAKLLMLGEAFDSMGCIRVQLQTDERNAASRAAILRLGAQQEGILRHERIMPDGHKRNSVRFSLIEDEWPGVKRRLQARLEQLD</sequence>
<evidence type="ECO:0000313" key="2">
    <source>
        <dbReference type="EMBL" id="RRS03040.1"/>
    </source>
</evidence>
<evidence type="ECO:0000259" key="1">
    <source>
        <dbReference type="PROSITE" id="PS51186"/>
    </source>
</evidence>
<dbReference type="InterPro" id="IPR016181">
    <property type="entry name" value="Acyl_CoA_acyltransferase"/>
</dbReference>
<dbReference type="AlphaFoldDB" id="A0A3R8S196"/>
<accession>A0A3R8S196</accession>
<feature type="domain" description="N-acetyltransferase" evidence="1">
    <location>
        <begin position="13"/>
        <end position="175"/>
    </location>
</feature>
<dbReference type="InterPro" id="IPR000182">
    <property type="entry name" value="GNAT_dom"/>
</dbReference>